<evidence type="ECO:0000256" key="4">
    <source>
        <dbReference type="ARBA" id="ARBA00012483"/>
    </source>
</evidence>
<evidence type="ECO:0000256" key="6">
    <source>
        <dbReference type="ARBA" id="ARBA00022692"/>
    </source>
</evidence>
<dbReference type="GO" id="GO:0030247">
    <property type="term" value="F:polysaccharide binding"/>
    <property type="evidence" value="ECO:0007669"/>
    <property type="project" value="InterPro"/>
</dbReference>
<dbReference type="GO" id="GO:0061630">
    <property type="term" value="F:ubiquitin protein ligase activity"/>
    <property type="evidence" value="ECO:0007669"/>
    <property type="project" value="UniProtKB-EC"/>
</dbReference>
<feature type="domain" description="Wall-associated receptor kinase galacturonan-binding" evidence="16">
    <location>
        <begin position="29"/>
        <end position="88"/>
    </location>
</feature>
<keyword evidence="5" id="KW-0808">Transferase</keyword>
<evidence type="ECO:0000256" key="5">
    <source>
        <dbReference type="ARBA" id="ARBA00022679"/>
    </source>
</evidence>
<organism evidence="17 18">
    <name type="scientific">Quercus suber</name>
    <name type="common">Cork oak</name>
    <dbReference type="NCBI Taxonomy" id="58331"/>
    <lineage>
        <taxon>Eukaryota</taxon>
        <taxon>Viridiplantae</taxon>
        <taxon>Streptophyta</taxon>
        <taxon>Embryophyta</taxon>
        <taxon>Tracheophyta</taxon>
        <taxon>Spermatophyta</taxon>
        <taxon>Magnoliopsida</taxon>
        <taxon>eudicotyledons</taxon>
        <taxon>Gunneridae</taxon>
        <taxon>Pentapetalae</taxon>
        <taxon>rosids</taxon>
        <taxon>fabids</taxon>
        <taxon>Fagales</taxon>
        <taxon>Fagaceae</taxon>
        <taxon>Quercus</taxon>
    </lineage>
</organism>
<dbReference type="PANTHER" id="PTHR46279:SF9">
    <property type="entry name" value="OS01G0116300 PROTEIN"/>
    <property type="match status" value="1"/>
</dbReference>
<proteinExistence type="inferred from homology"/>
<keyword evidence="6" id="KW-0812">Transmembrane</keyword>
<evidence type="ECO:0000256" key="15">
    <source>
        <dbReference type="SAM" id="SignalP"/>
    </source>
</evidence>
<evidence type="ECO:0000313" key="17">
    <source>
        <dbReference type="EMBL" id="KAK7848910.1"/>
    </source>
</evidence>
<comment type="subcellular location">
    <subcellularLocation>
        <location evidence="2">Membrane</location>
        <topology evidence="2">Single-pass membrane protein</topology>
    </subcellularLocation>
</comment>
<keyword evidence="18" id="KW-1185">Reference proteome</keyword>
<feature type="signal peptide" evidence="15">
    <location>
        <begin position="1"/>
        <end position="25"/>
    </location>
</feature>
<name>A0AAW0LC85_QUESU</name>
<dbReference type="PANTHER" id="PTHR46279">
    <property type="entry name" value="RING/U-BOX SUPERFAMILY PROTEIN"/>
    <property type="match status" value="1"/>
</dbReference>
<dbReference type="EC" id="2.3.2.27" evidence="4"/>
<protein>
    <recommendedName>
        <fullName evidence="4">RING-type E3 ubiquitin transferase</fullName>
        <ecNumber evidence="4">2.3.2.27</ecNumber>
    </recommendedName>
</protein>
<dbReference type="EMBL" id="PKMF04000121">
    <property type="protein sequence ID" value="KAK7848910.1"/>
    <property type="molecule type" value="Genomic_DNA"/>
</dbReference>
<evidence type="ECO:0000256" key="14">
    <source>
        <dbReference type="ARBA" id="ARBA00024209"/>
    </source>
</evidence>
<evidence type="ECO:0000313" key="18">
    <source>
        <dbReference type="Proteomes" id="UP000237347"/>
    </source>
</evidence>
<keyword evidence="12" id="KW-1133">Transmembrane helix</keyword>
<evidence type="ECO:0000256" key="7">
    <source>
        <dbReference type="ARBA" id="ARBA00022723"/>
    </source>
</evidence>
<dbReference type="GO" id="GO:0016020">
    <property type="term" value="C:membrane"/>
    <property type="evidence" value="ECO:0007669"/>
    <property type="project" value="UniProtKB-SubCell"/>
</dbReference>
<dbReference type="Pfam" id="PF13947">
    <property type="entry name" value="GUB_WAK_bind"/>
    <property type="match status" value="1"/>
</dbReference>
<evidence type="ECO:0000256" key="13">
    <source>
        <dbReference type="ARBA" id="ARBA00023136"/>
    </source>
</evidence>
<keyword evidence="13" id="KW-0472">Membrane</keyword>
<keyword evidence="9" id="KW-0863">Zinc-finger</keyword>
<feature type="chain" id="PRO_5043990468" description="RING-type E3 ubiquitin transferase" evidence="15">
    <location>
        <begin position="26"/>
        <end position="181"/>
    </location>
</feature>
<evidence type="ECO:0000256" key="1">
    <source>
        <dbReference type="ARBA" id="ARBA00000900"/>
    </source>
</evidence>
<dbReference type="GO" id="GO:0008270">
    <property type="term" value="F:zinc ion binding"/>
    <property type="evidence" value="ECO:0007669"/>
    <property type="project" value="UniProtKB-KW"/>
</dbReference>
<reference evidence="17 18" key="1">
    <citation type="journal article" date="2018" name="Sci. Data">
        <title>The draft genome sequence of cork oak.</title>
        <authorList>
            <person name="Ramos A.M."/>
            <person name="Usie A."/>
            <person name="Barbosa P."/>
            <person name="Barros P.M."/>
            <person name="Capote T."/>
            <person name="Chaves I."/>
            <person name="Simoes F."/>
            <person name="Abreu I."/>
            <person name="Carrasquinho I."/>
            <person name="Faro C."/>
            <person name="Guimaraes J.B."/>
            <person name="Mendonca D."/>
            <person name="Nobrega F."/>
            <person name="Rodrigues L."/>
            <person name="Saibo N.J.M."/>
            <person name="Varela M.C."/>
            <person name="Egas C."/>
            <person name="Matos J."/>
            <person name="Miguel C.M."/>
            <person name="Oliveira M.M."/>
            <person name="Ricardo C.P."/>
            <person name="Goncalves S."/>
        </authorList>
    </citation>
    <scope>NUCLEOTIDE SEQUENCE [LARGE SCALE GENOMIC DNA]</scope>
    <source>
        <strain evidence="18">cv. HL8</strain>
    </source>
</reference>
<keyword evidence="7" id="KW-0479">Metal-binding</keyword>
<evidence type="ECO:0000256" key="2">
    <source>
        <dbReference type="ARBA" id="ARBA00004167"/>
    </source>
</evidence>
<evidence type="ECO:0000256" key="12">
    <source>
        <dbReference type="ARBA" id="ARBA00022989"/>
    </source>
</evidence>
<evidence type="ECO:0000256" key="9">
    <source>
        <dbReference type="ARBA" id="ARBA00022771"/>
    </source>
</evidence>
<comment type="similarity">
    <text evidence="14">Belongs to the RING-type zinc finger family. ATL subfamily.</text>
</comment>
<keyword evidence="8 15" id="KW-0732">Signal</keyword>
<evidence type="ECO:0000259" key="16">
    <source>
        <dbReference type="Pfam" id="PF13947"/>
    </source>
</evidence>
<sequence>MDISLRIVIPTLVLFALFIVDLGEGHNWCPDWCGDHGPDIRPPFRLSKNRQPDQHGGFDLYCNDKDDTVFELSNSMAAFQELKLNLSSSPFRFNEAEYILYNYSLFDCTPETVPGSSYIDCLSSSRHQVYAFPSERDIDDLPILSCTKMYSVSSVPYYIWEDPLLALTWFCGHGEVKGKNC</sequence>
<dbReference type="Proteomes" id="UP000237347">
    <property type="component" value="Unassembled WGS sequence"/>
</dbReference>
<evidence type="ECO:0000256" key="3">
    <source>
        <dbReference type="ARBA" id="ARBA00004906"/>
    </source>
</evidence>
<keyword evidence="11" id="KW-0862">Zinc</keyword>
<evidence type="ECO:0000256" key="10">
    <source>
        <dbReference type="ARBA" id="ARBA00022786"/>
    </source>
</evidence>
<comment type="pathway">
    <text evidence="3">Protein modification; protein ubiquitination.</text>
</comment>
<dbReference type="AlphaFoldDB" id="A0AAW0LC85"/>
<gene>
    <name evidence="17" type="ORF">CFP56_004159</name>
</gene>
<evidence type="ECO:0000256" key="8">
    <source>
        <dbReference type="ARBA" id="ARBA00022729"/>
    </source>
</evidence>
<accession>A0AAW0LC85</accession>
<comment type="catalytic activity">
    <reaction evidence="1">
        <text>S-ubiquitinyl-[E2 ubiquitin-conjugating enzyme]-L-cysteine + [acceptor protein]-L-lysine = [E2 ubiquitin-conjugating enzyme]-L-cysteine + N(6)-ubiquitinyl-[acceptor protein]-L-lysine.</text>
        <dbReference type="EC" id="2.3.2.27"/>
    </reaction>
</comment>
<dbReference type="InterPro" id="IPR025287">
    <property type="entry name" value="WAK_GUB"/>
</dbReference>
<evidence type="ECO:0000256" key="11">
    <source>
        <dbReference type="ARBA" id="ARBA00022833"/>
    </source>
</evidence>
<comment type="caution">
    <text evidence="17">The sequence shown here is derived from an EMBL/GenBank/DDBJ whole genome shotgun (WGS) entry which is preliminary data.</text>
</comment>
<dbReference type="InterPro" id="IPR046948">
    <property type="entry name" value="ATL20-22-like"/>
</dbReference>
<keyword evidence="10" id="KW-0833">Ubl conjugation pathway</keyword>